<gene>
    <name evidence="1" type="ORF">KSP39_PZI008009</name>
</gene>
<evidence type="ECO:0000313" key="2">
    <source>
        <dbReference type="Proteomes" id="UP001418222"/>
    </source>
</evidence>
<organism evidence="1 2">
    <name type="scientific">Platanthera zijinensis</name>
    <dbReference type="NCBI Taxonomy" id="2320716"/>
    <lineage>
        <taxon>Eukaryota</taxon>
        <taxon>Viridiplantae</taxon>
        <taxon>Streptophyta</taxon>
        <taxon>Embryophyta</taxon>
        <taxon>Tracheophyta</taxon>
        <taxon>Spermatophyta</taxon>
        <taxon>Magnoliopsida</taxon>
        <taxon>Liliopsida</taxon>
        <taxon>Asparagales</taxon>
        <taxon>Orchidaceae</taxon>
        <taxon>Orchidoideae</taxon>
        <taxon>Orchideae</taxon>
        <taxon>Orchidinae</taxon>
        <taxon>Platanthera</taxon>
    </lineage>
</organism>
<proteinExistence type="predicted"/>
<sequence>MPTPTLIGASFKRLRDDASRSQILLLFMDLLSSIYYQLLHSVWEGFILGRSEWLLHFSESIISQGILFPNGFQGTHHGEAPPYCRELWIRSPIFYSDARRPHAITRCTGEIGPA</sequence>
<name>A0AAP0G8H5_9ASPA</name>
<dbReference type="EMBL" id="JBBWWQ010000006">
    <property type="protein sequence ID" value="KAK8944273.1"/>
    <property type="molecule type" value="Genomic_DNA"/>
</dbReference>
<keyword evidence="2" id="KW-1185">Reference proteome</keyword>
<protein>
    <submittedName>
        <fullName evidence="1">Uncharacterized protein</fullName>
    </submittedName>
</protein>
<comment type="caution">
    <text evidence="1">The sequence shown here is derived from an EMBL/GenBank/DDBJ whole genome shotgun (WGS) entry which is preliminary data.</text>
</comment>
<accession>A0AAP0G8H5</accession>
<reference evidence="1 2" key="1">
    <citation type="journal article" date="2022" name="Nat. Plants">
        <title>Genomes of leafy and leafless Platanthera orchids illuminate the evolution of mycoheterotrophy.</title>
        <authorList>
            <person name="Li M.H."/>
            <person name="Liu K.W."/>
            <person name="Li Z."/>
            <person name="Lu H.C."/>
            <person name="Ye Q.L."/>
            <person name="Zhang D."/>
            <person name="Wang J.Y."/>
            <person name="Li Y.F."/>
            <person name="Zhong Z.M."/>
            <person name="Liu X."/>
            <person name="Yu X."/>
            <person name="Liu D.K."/>
            <person name="Tu X.D."/>
            <person name="Liu B."/>
            <person name="Hao Y."/>
            <person name="Liao X.Y."/>
            <person name="Jiang Y.T."/>
            <person name="Sun W.H."/>
            <person name="Chen J."/>
            <person name="Chen Y.Q."/>
            <person name="Ai Y."/>
            <person name="Zhai J.W."/>
            <person name="Wu S.S."/>
            <person name="Zhou Z."/>
            <person name="Hsiao Y.Y."/>
            <person name="Wu W.L."/>
            <person name="Chen Y.Y."/>
            <person name="Lin Y.F."/>
            <person name="Hsu J.L."/>
            <person name="Li C.Y."/>
            <person name="Wang Z.W."/>
            <person name="Zhao X."/>
            <person name="Zhong W.Y."/>
            <person name="Ma X.K."/>
            <person name="Ma L."/>
            <person name="Huang J."/>
            <person name="Chen G.Z."/>
            <person name="Huang M.Z."/>
            <person name="Huang L."/>
            <person name="Peng D.H."/>
            <person name="Luo Y.B."/>
            <person name="Zou S.Q."/>
            <person name="Chen S.P."/>
            <person name="Lan S."/>
            <person name="Tsai W.C."/>
            <person name="Van de Peer Y."/>
            <person name="Liu Z.J."/>
        </authorList>
    </citation>
    <scope>NUCLEOTIDE SEQUENCE [LARGE SCALE GENOMIC DNA]</scope>
    <source>
        <strain evidence="1">Lor287</strain>
    </source>
</reference>
<evidence type="ECO:0000313" key="1">
    <source>
        <dbReference type="EMBL" id="KAK8944273.1"/>
    </source>
</evidence>
<dbReference type="AlphaFoldDB" id="A0AAP0G8H5"/>
<dbReference type="Proteomes" id="UP001418222">
    <property type="component" value="Unassembled WGS sequence"/>
</dbReference>